<evidence type="ECO:0000256" key="3">
    <source>
        <dbReference type="ARBA" id="ARBA00022448"/>
    </source>
</evidence>
<evidence type="ECO:0000256" key="1">
    <source>
        <dbReference type="ARBA" id="ARBA00004651"/>
    </source>
</evidence>
<dbReference type="RefSeq" id="WP_180940595.1">
    <property type="nucleotide sequence ID" value="NZ_CP041238.1"/>
</dbReference>
<protein>
    <submittedName>
        <fullName evidence="9">EamA family transporter RarD</fullName>
    </submittedName>
</protein>
<dbReference type="SUPFAM" id="SSF103481">
    <property type="entry name" value="Multidrug resistance efflux transporter EmrE"/>
    <property type="match status" value="2"/>
</dbReference>
<dbReference type="PANTHER" id="PTHR22911:SF137">
    <property type="entry name" value="SOLUTE CARRIER FAMILY 35 MEMBER G2-RELATED"/>
    <property type="match status" value="1"/>
</dbReference>
<dbReference type="KEGG" id="emx:FKV68_06025"/>
<evidence type="ECO:0000313" key="9">
    <source>
        <dbReference type="EMBL" id="QLL61039.1"/>
    </source>
</evidence>
<keyword evidence="5" id="KW-0812">Transmembrane</keyword>
<keyword evidence="4" id="KW-1003">Cell membrane</keyword>
<comment type="similarity">
    <text evidence="2">Belongs to the EamA transporter family.</text>
</comment>
<dbReference type="PANTHER" id="PTHR22911">
    <property type="entry name" value="ACYL-MALONYL CONDENSING ENZYME-RELATED"/>
    <property type="match status" value="1"/>
</dbReference>
<dbReference type="InterPro" id="IPR004626">
    <property type="entry name" value="RarD"/>
</dbReference>
<evidence type="ECO:0000256" key="2">
    <source>
        <dbReference type="ARBA" id="ARBA00007362"/>
    </source>
</evidence>
<dbReference type="AlphaFoldDB" id="A0A859QNR0"/>
<organism evidence="9 10">
    <name type="scientific">Sinorhizobium mexicanum</name>
    <dbReference type="NCBI Taxonomy" id="375549"/>
    <lineage>
        <taxon>Bacteria</taxon>
        <taxon>Pseudomonadati</taxon>
        <taxon>Pseudomonadota</taxon>
        <taxon>Alphaproteobacteria</taxon>
        <taxon>Hyphomicrobiales</taxon>
        <taxon>Rhizobiaceae</taxon>
        <taxon>Sinorhizobium/Ensifer group</taxon>
        <taxon>Sinorhizobium</taxon>
    </lineage>
</organism>
<keyword evidence="3" id="KW-0813">Transport</keyword>
<evidence type="ECO:0000313" key="10">
    <source>
        <dbReference type="Proteomes" id="UP000510721"/>
    </source>
</evidence>
<dbReference type="NCBIfam" id="TIGR00688">
    <property type="entry name" value="rarD"/>
    <property type="match status" value="1"/>
</dbReference>
<evidence type="ECO:0000256" key="4">
    <source>
        <dbReference type="ARBA" id="ARBA00022475"/>
    </source>
</evidence>
<evidence type="ECO:0000256" key="7">
    <source>
        <dbReference type="ARBA" id="ARBA00023136"/>
    </source>
</evidence>
<dbReference type="InterPro" id="IPR037185">
    <property type="entry name" value="EmrE-like"/>
</dbReference>
<dbReference type="InterPro" id="IPR000620">
    <property type="entry name" value="EamA_dom"/>
</dbReference>
<keyword evidence="10" id="KW-1185">Reference proteome</keyword>
<comment type="subcellular location">
    <subcellularLocation>
        <location evidence="1">Cell membrane</location>
        <topology evidence="1">Multi-pass membrane protein</topology>
    </subcellularLocation>
</comment>
<gene>
    <name evidence="9" type="primary">rarD</name>
    <name evidence="9" type="ORF">FKV68_06025</name>
</gene>
<evidence type="ECO:0000256" key="5">
    <source>
        <dbReference type="ARBA" id="ARBA00022692"/>
    </source>
</evidence>
<dbReference type="EMBL" id="CP041238">
    <property type="protein sequence ID" value="QLL61039.1"/>
    <property type="molecule type" value="Genomic_DNA"/>
</dbReference>
<feature type="domain" description="EamA" evidence="8">
    <location>
        <begin position="17"/>
        <end position="152"/>
    </location>
</feature>
<keyword evidence="7" id="KW-0472">Membrane</keyword>
<accession>A0A859QNR0</accession>
<feature type="domain" description="EamA" evidence="8">
    <location>
        <begin position="164"/>
        <end position="292"/>
    </location>
</feature>
<reference evidence="9 10" key="1">
    <citation type="submission" date="2019-06" db="EMBL/GenBank/DDBJ databases">
        <title>Complete genome sequence of Ensifer mexicanus ITTG R7 isolated from nodules of Acacia angustissima (Mill.) Kuntze.</title>
        <authorList>
            <person name="Rincon-Rosales R."/>
            <person name="Rogel M.A."/>
            <person name="Guerrero G."/>
            <person name="Rincon-Molina C.I."/>
            <person name="Lopez-Lopez A."/>
            <person name="Martinez-Romero E."/>
        </authorList>
    </citation>
    <scope>NUCLEOTIDE SEQUENCE [LARGE SCALE GENOMIC DNA]</scope>
    <source>
        <strain evidence="9 10">ITTG R7</strain>
    </source>
</reference>
<sequence>MAERNAKIPAENTDSAKGFAFALAAYLLWGFLPFFMKAVAHIPAPEVVAHRIVWSVPLAGLVLLWLGRTHEVKLALKSPSMLRMAALTAVLVTINWGIYVWAIGAGRAIETALGYYINPLFSIFLGAVLLKERPNAAQMVAIALAAVAVAVLAFDAGGLPWVSIGLCISWGFYAFFRKTLPIGPNQGFFLEVLLLSIPAVGYIIWLEATGQGHFGDTGVADVLWLLSCGIVTAVPLMIYANGAKLLRLSTIGIMQYIAPTMIFVIAVFVFHEPFGTAKLIAFALIWAALFVYSGAMLAESRARRATQPAPAE</sequence>
<dbReference type="Proteomes" id="UP000510721">
    <property type="component" value="Chromosome"/>
</dbReference>
<evidence type="ECO:0000259" key="8">
    <source>
        <dbReference type="Pfam" id="PF00892"/>
    </source>
</evidence>
<dbReference type="GO" id="GO:0005886">
    <property type="term" value="C:plasma membrane"/>
    <property type="evidence" value="ECO:0007669"/>
    <property type="project" value="UniProtKB-SubCell"/>
</dbReference>
<keyword evidence="6" id="KW-1133">Transmembrane helix</keyword>
<proteinExistence type="inferred from homology"/>
<evidence type="ECO:0000256" key="6">
    <source>
        <dbReference type="ARBA" id="ARBA00022989"/>
    </source>
</evidence>
<dbReference type="Pfam" id="PF00892">
    <property type="entry name" value="EamA"/>
    <property type="match status" value="2"/>
</dbReference>
<name>A0A859QNR0_9HYPH</name>